<dbReference type="Proteomes" id="UP000178377">
    <property type="component" value="Unassembled WGS sequence"/>
</dbReference>
<dbReference type="Gene3D" id="3.10.620.30">
    <property type="match status" value="1"/>
</dbReference>
<sequence>MKDLRWAIGKVMHPIRRMLYRRSFFRPRIWRIEFQAVVRNKGARFARAVLLFPMPQAGPTQEMLERPRFNTACEVKSDLVYGNEYALVKLDLAPGQETSILQQALVRVFPRKAHFSDSANSRTAQLGQKNDLYLVANAYITSNDVQIRSLAKQIVGQDHSATNMLRRVNEYVVRKLRYGLPIAGLYSAGDALTLPLVDCGGFDTLEAALLQSLGYPVRIVSGFWATGKHDNAMHAWLEVRLPDGQWVGLDPSVEHLQRAGKSARFLGFGQVGADRIITGYGCAIPVSGLADRIPILQNPMVINGPIDDLEISVFFKTPTYP</sequence>
<dbReference type="STRING" id="1817828.A2722_01975"/>
<dbReference type="InterPro" id="IPR038765">
    <property type="entry name" value="Papain-like_cys_pep_sf"/>
</dbReference>
<accession>A0A1F5PMR6</accession>
<dbReference type="EMBL" id="MFEO01000003">
    <property type="protein sequence ID" value="OGE91228.1"/>
    <property type="molecule type" value="Genomic_DNA"/>
</dbReference>
<dbReference type="AlphaFoldDB" id="A0A1F5PMR6"/>
<evidence type="ECO:0000259" key="1">
    <source>
        <dbReference type="SMART" id="SM00460"/>
    </source>
</evidence>
<feature type="domain" description="Transglutaminase-like" evidence="1">
    <location>
        <begin position="191"/>
        <end position="253"/>
    </location>
</feature>
<organism evidence="2 3">
    <name type="scientific">Candidatus Doudnabacteria bacterium RIFCSPHIGHO2_01_FULL_50_11</name>
    <dbReference type="NCBI Taxonomy" id="1817828"/>
    <lineage>
        <taxon>Bacteria</taxon>
        <taxon>Candidatus Doudnaibacteriota</taxon>
    </lineage>
</organism>
<proteinExistence type="predicted"/>
<evidence type="ECO:0000313" key="2">
    <source>
        <dbReference type="EMBL" id="OGE91228.1"/>
    </source>
</evidence>
<gene>
    <name evidence="2" type="ORF">A2722_01975</name>
</gene>
<evidence type="ECO:0000313" key="3">
    <source>
        <dbReference type="Proteomes" id="UP000178377"/>
    </source>
</evidence>
<dbReference type="InterPro" id="IPR002931">
    <property type="entry name" value="Transglutaminase-like"/>
</dbReference>
<comment type="caution">
    <text evidence="2">The sequence shown here is derived from an EMBL/GenBank/DDBJ whole genome shotgun (WGS) entry which is preliminary data.</text>
</comment>
<dbReference type="SUPFAM" id="SSF54001">
    <property type="entry name" value="Cysteine proteinases"/>
    <property type="match status" value="1"/>
</dbReference>
<reference evidence="2 3" key="1">
    <citation type="journal article" date="2016" name="Nat. Commun.">
        <title>Thousands of microbial genomes shed light on interconnected biogeochemical processes in an aquifer system.</title>
        <authorList>
            <person name="Anantharaman K."/>
            <person name="Brown C.T."/>
            <person name="Hug L.A."/>
            <person name="Sharon I."/>
            <person name="Castelle C.J."/>
            <person name="Probst A.J."/>
            <person name="Thomas B.C."/>
            <person name="Singh A."/>
            <person name="Wilkins M.J."/>
            <person name="Karaoz U."/>
            <person name="Brodie E.L."/>
            <person name="Williams K.H."/>
            <person name="Hubbard S.S."/>
            <person name="Banfield J.F."/>
        </authorList>
    </citation>
    <scope>NUCLEOTIDE SEQUENCE [LARGE SCALE GENOMIC DNA]</scope>
</reference>
<dbReference type="PANTHER" id="PTHR33490:SF6">
    <property type="entry name" value="SLL1049 PROTEIN"/>
    <property type="match status" value="1"/>
</dbReference>
<dbReference type="Pfam" id="PF01841">
    <property type="entry name" value="Transglut_core"/>
    <property type="match status" value="1"/>
</dbReference>
<dbReference type="PANTHER" id="PTHR33490">
    <property type="entry name" value="BLR5614 PROTEIN-RELATED"/>
    <property type="match status" value="1"/>
</dbReference>
<protein>
    <recommendedName>
        <fullName evidence="1">Transglutaminase-like domain-containing protein</fullName>
    </recommendedName>
</protein>
<name>A0A1F5PMR6_9BACT</name>
<dbReference type="SMART" id="SM00460">
    <property type="entry name" value="TGc"/>
    <property type="match status" value="1"/>
</dbReference>